<protein>
    <recommendedName>
        <fullName evidence="2">histidine kinase</fullName>
        <ecNumber evidence="2">2.7.13.3</ecNumber>
    </recommendedName>
</protein>
<comment type="caution">
    <text evidence="6">The sequence shown here is derived from an EMBL/GenBank/DDBJ whole genome shotgun (WGS) entry which is preliminary data.</text>
</comment>
<evidence type="ECO:0000313" key="7">
    <source>
        <dbReference type="Proteomes" id="UP000295645"/>
    </source>
</evidence>
<evidence type="ECO:0000256" key="1">
    <source>
        <dbReference type="ARBA" id="ARBA00000085"/>
    </source>
</evidence>
<dbReference type="InterPro" id="IPR036890">
    <property type="entry name" value="HATPase_C_sf"/>
</dbReference>
<feature type="transmembrane region" description="Helical" evidence="4">
    <location>
        <begin position="137"/>
        <end position="158"/>
    </location>
</feature>
<dbReference type="GO" id="GO:0004673">
    <property type="term" value="F:protein histidine kinase activity"/>
    <property type="evidence" value="ECO:0007669"/>
    <property type="project" value="UniProtKB-EC"/>
</dbReference>
<feature type="coiled-coil region" evidence="3">
    <location>
        <begin position="195"/>
        <end position="232"/>
    </location>
</feature>
<dbReference type="SUPFAM" id="SSF55874">
    <property type="entry name" value="ATPase domain of HSP90 chaperone/DNA topoisomerase II/histidine kinase"/>
    <property type="match status" value="1"/>
</dbReference>
<dbReference type="EMBL" id="SMCS01000001">
    <property type="protein sequence ID" value="TCV97107.1"/>
    <property type="molecule type" value="Genomic_DNA"/>
</dbReference>
<accession>A0A4R3YVP9</accession>
<dbReference type="Pfam" id="PF02518">
    <property type="entry name" value="HATPase_c"/>
    <property type="match status" value="1"/>
</dbReference>
<feature type="transmembrane region" description="Helical" evidence="4">
    <location>
        <begin position="36"/>
        <end position="55"/>
    </location>
</feature>
<feature type="transmembrane region" description="Helical" evidence="4">
    <location>
        <begin position="100"/>
        <end position="117"/>
    </location>
</feature>
<dbReference type="EC" id="2.7.13.3" evidence="2"/>
<evidence type="ECO:0000313" key="6">
    <source>
        <dbReference type="EMBL" id="TCV97107.1"/>
    </source>
</evidence>
<keyword evidence="6" id="KW-0808">Transferase</keyword>
<keyword evidence="6" id="KW-0418">Kinase</keyword>
<keyword evidence="4" id="KW-1133">Transmembrane helix</keyword>
<evidence type="ECO:0000256" key="3">
    <source>
        <dbReference type="SAM" id="Coils"/>
    </source>
</evidence>
<keyword evidence="4" id="KW-0812">Transmembrane</keyword>
<dbReference type="Gene3D" id="1.10.287.130">
    <property type="match status" value="1"/>
</dbReference>
<gene>
    <name evidence="6" type="ORF">EC912_101102</name>
</gene>
<name>A0A4R3YVP9_9GAMM</name>
<keyword evidence="4" id="KW-0472">Membrane</keyword>
<dbReference type="Gene3D" id="3.30.565.10">
    <property type="entry name" value="Histidine kinase-like ATPase, C-terminal domain"/>
    <property type="match status" value="1"/>
</dbReference>
<dbReference type="InterPro" id="IPR003594">
    <property type="entry name" value="HATPase_dom"/>
</dbReference>
<dbReference type="PRINTS" id="PR00344">
    <property type="entry name" value="BCTRLSENSOR"/>
</dbReference>
<dbReference type="InterPro" id="IPR004358">
    <property type="entry name" value="Sig_transdc_His_kin-like_C"/>
</dbReference>
<dbReference type="PROSITE" id="PS50109">
    <property type="entry name" value="HIS_KIN"/>
    <property type="match status" value="1"/>
</dbReference>
<evidence type="ECO:0000259" key="5">
    <source>
        <dbReference type="PROSITE" id="PS50109"/>
    </source>
</evidence>
<evidence type="ECO:0000256" key="4">
    <source>
        <dbReference type="SAM" id="Phobius"/>
    </source>
</evidence>
<dbReference type="PANTHER" id="PTHR43065:SF42">
    <property type="entry name" value="TWO-COMPONENT SENSOR PPRA"/>
    <property type="match status" value="1"/>
</dbReference>
<organism evidence="6 7">
    <name type="scientific">Luteibacter rhizovicinus</name>
    <dbReference type="NCBI Taxonomy" id="242606"/>
    <lineage>
        <taxon>Bacteria</taxon>
        <taxon>Pseudomonadati</taxon>
        <taxon>Pseudomonadota</taxon>
        <taxon>Gammaproteobacteria</taxon>
        <taxon>Lysobacterales</taxon>
        <taxon>Rhodanobacteraceae</taxon>
        <taxon>Luteibacter</taxon>
    </lineage>
</organism>
<dbReference type="AlphaFoldDB" id="A0A4R3YVP9"/>
<sequence>MGRQVINKLWGAMRAWLERVPVTDPVERRNAPFVQVLLIAMGVLMPLNKVIHLYFVSFRDSMTTPGLAMDMVTDVLMMVAAWGCLYLVRRGHFRRAVTTYLGVMLFSATLAYAAIGLDRLSNDPFPLLLLGLGGLVLGRRTLWTVYVVLMFVFCVGTLSDVFQQLPHGSIDWQPGRKVSMALSYLVVAIVLDRTIAALRDSLAESNARGRDLEREMAERERAQGQLVHAQKMEATGRIASGVAHDFDNVLNVVLGYARRRERLADEGTGALVASLEGVELAARRALSISRKLLNFSGQQRLSPEVFDISRAIRDIHPMLRQMFDGDISVKMDVEDTYAPVLLDRGQLELMLLNIAANARDAMPEGGRFVVTLRIVPGAVALMLADNGCGMPDDVARRVFEPFYTTKPVGCGTGLGLAAVYDTVTSAGGEIEVESTPGKGTTFRIRLPLAGAGLAPVVAERVA</sequence>
<reference evidence="6 7" key="1">
    <citation type="submission" date="2019-03" db="EMBL/GenBank/DDBJ databases">
        <title>Above-ground endophytic microbial communities from plants in different locations in the United States.</title>
        <authorList>
            <person name="Frank C."/>
        </authorList>
    </citation>
    <scope>NUCLEOTIDE SEQUENCE [LARGE SCALE GENOMIC DNA]</scope>
    <source>
        <strain evidence="6 7">LP_13_YM</strain>
    </source>
</reference>
<keyword evidence="7" id="KW-1185">Reference proteome</keyword>
<dbReference type="InterPro" id="IPR005467">
    <property type="entry name" value="His_kinase_dom"/>
</dbReference>
<proteinExistence type="predicted"/>
<feature type="domain" description="Histidine kinase" evidence="5">
    <location>
        <begin position="241"/>
        <end position="450"/>
    </location>
</feature>
<feature type="transmembrane region" description="Helical" evidence="4">
    <location>
        <begin position="67"/>
        <end position="88"/>
    </location>
</feature>
<dbReference type="Proteomes" id="UP000295645">
    <property type="component" value="Unassembled WGS sequence"/>
</dbReference>
<evidence type="ECO:0000256" key="2">
    <source>
        <dbReference type="ARBA" id="ARBA00012438"/>
    </source>
</evidence>
<keyword evidence="3" id="KW-0175">Coiled coil</keyword>
<comment type="catalytic activity">
    <reaction evidence="1">
        <text>ATP + protein L-histidine = ADP + protein N-phospho-L-histidine.</text>
        <dbReference type="EC" id="2.7.13.3"/>
    </reaction>
</comment>
<dbReference type="PANTHER" id="PTHR43065">
    <property type="entry name" value="SENSOR HISTIDINE KINASE"/>
    <property type="match status" value="1"/>
</dbReference>
<dbReference type="SMART" id="SM00387">
    <property type="entry name" value="HATPase_c"/>
    <property type="match status" value="1"/>
</dbReference>
<feature type="transmembrane region" description="Helical" evidence="4">
    <location>
        <begin position="178"/>
        <end position="198"/>
    </location>
</feature>